<organism evidence="2 3">
    <name type="scientific">Exaiptasia diaphana</name>
    <name type="common">Tropical sea anemone</name>
    <name type="synonym">Aiptasia pulchella</name>
    <dbReference type="NCBI Taxonomy" id="2652724"/>
    <lineage>
        <taxon>Eukaryota</taxon>
        <taxon>Metazoa</taxon>
        <taxon>Cnidaria</taxon>
        <taxon>Anthozoa</taxon>
        <taxon>Hexacorallia</taxon>
        <taxon>Actiniaria</taxon>
        <taxon>Aiptasiidae</taxon>
        <taxon>Exaiptasia</taxon>
    </lineage>
</organism>
<dbReference type="EnsemblMetazoa" id="XM_021056538.2">
    <property type="protein sequence ID" value="XP_020912197.2"/>
    <property type="gene ID" value="LOC110249954"/>
</dbReference>
<accession>A0A913XZH6</accession>
<dbReference type="EnsemblMetazoa" id="XM_021056549.2">
    <property type="protein sequence ID" value="XP_020912208.2"/>
    <property type="gene ID" value="LOC110249964"/>
</dbReference>
<evidence type="ECO:0000256" key="1">
    <source>
        <dbReference type="SAM" id="MobiDB-lite"/>
    </source>
</evidence>
<dbReference type="AlphaFoldDB" id="A0A913XZH6"/>
<proteinExistence type="predicted"/>
<sequence>MLSQVLRLKPKKMETDEMNGQSSQFGFPPPFHGDIATAKNLGITHMVLGNMADQYNTGVVDPSTEIADVDSRKRPLDASSDIRQPFKRSNFGDVDSYRTNTTNRGMLLQLEF</sequence>
<keyword evidence="3" id="KW-1185">Reference proteome</keyword>
<dbReference type="KEGG" id="epa:110249954"/>
<dbReference type="Proteomes" id="UP000887567">
    <property type="component" value="Unplaced"/>
</dbReference>
<name>A0A913XZH6_EXADI</name>
<reference evidence="2" key="1">
    <citation type="submission" date="2022-11" db="UniProtKB">
        <authorList>
            <consortium name="EnsemblMetazoa"/>
        </authorList>
    </citation>
    <scope>IDENTIFICATION</scope>
</reference>
<feature type="region of interest" description="Disordered" evidence="1">
    <location>
        <begin position="1"/>
        <end position="30"/>
    </location>
</feature>
<dbReference type="RefSeq" id="XP_020912208.2">
    <property type="nucleotide sequence ID" value="XM_021056549.2"/>
</dbReference>
<dbReference type="GeneID" id="110249964"/>
<dbReference type="RefSeq" id="XP_020912197.2">
    <property type="nucleotide sequence ID" value="XM_021056538.2"/>
</dbReference>
<evidence type="ECO:0000313" key="3">
    <source>
        <dbReference type="Proteomes" id="UP000887567"/>
    </source>
</evidence>
<evidence type="ECO:0000313" key="2">
    <source>
        <dbReference type="EnsemblMetazoa" id="XP_020912197.2"/>
    </source>
</evidence>
<dbReference type="GeneID" id="110249954"/>
<protein>
    <submittedName>
        <fullName evidence="2">Uncharacterized protein</fullName>
    </submittedName>
</protein>
<dbReference type="KEGG" id="epa:110249964"/>